<proteinExistence type="inferred from homology"/>
<keyword evidence="6" id="KW-1133">Transmembrane helix</keyword>
<dbReference type="PROSITE" id="PS50920">
    <property type="entry name" value="SOLCAR"/>
    <property type="match status" value="1"/>
</dbReference>
<organism evidence="11">
    <name type="scientific">Heterosigma akashiwo</name>
    <name type="common">Chromophytic alga</name>
    <name type="synonym">Heterosigma carterae</name>
    <dbReference type="NCBI Taxonomy" id="2829"/>
    <lineage>
        <taxon>Eukaryota</taxon>
        <taxon>Sar</taxon>
        <taxon>Stramenopiles</taxon>
        <taxon>Ochrophyta</taxon>
        <taxon>Raphidophyceae</taxon>
        <taxon>Chattonellales</taxon>
        <taxon>Chattonellaceae</taxon>
        <taxon>Heterosigma</taxon>
    </lineage>
</organism>
<evidence type="ECO:0000256" key="7">
    <source>
        <dbReference type="ARBA" id="ARBA00023128"/>
    </source>
</evidence>
<evidence type="ECO:0000256" key="8">
    <source>
        <dbReference type="ARBA" id="ARBA00023136"/>
    </source>
</evidence>
<evidence type="ECO:0000256" key="9">
    <source>
        <dbReference type="PROSITE-ProRule" id="PRU00282"/>
    </source>
</evidence>
<keyword evidence="8 9" id="KW-0472">Membrane</keyword>
<comment type="subcellular location">
    <subcellularLocation>
        <location evidence="1">Mitochondrion membrane</location>
        <topology evidence="1">Multi-pass membrane protein</topology>
    </subcellularLocation>
</comment>
<keyword evidence="7" id="KW-0496">Mitochondrion</keyword>
<dbReference type="Pfam" id="PF00153">
    <property type="entry name" value="Mito_carr"/>
    <property type="match status" value="3"/>
</dbReference>
<dbReference type="Gene3D" id="1.50.40.10">
    <property type="entry name" value="Mitochondrial carrier domain"/>
    <property type="match status" value="1"/>
</dbReference>
<dbReference type="AlphaFoldDB" id="A0A6T5R106"/>
<sequence length="327" mass="35091">MQSPFLSLHPVHSSFGANLNQKRPRVLGTSGQKESPVVKFLVSGGAALVFEASCGHFMEFLKVLKQTNADKSYPELVRGITKSKGIIGLWDGFLPWGAVQAVAKGSVFGLGHVLATNSLKPMVDQGTMRKDVADVLAGGIGGGFQGFVLSPTLLLKTRVMTNPIFRERMSMGETTRQSLSVGMKVIREEGMAALMKGSAVFSAKRVADWSTRFLFCVVAENVVYKRSDPDYKLTRAEQIAAGLLGGTASTVCTLPLDVAVAQIQQASKAGQKVPLVQLFADQYREGGVKQLTGMATRGFLARLAHVSLTTALMKTVTSAIYDALYGR</sequence>
<accession>A0A6T5R106</accession>
<comment type="similarity">
    <text evidence="2 10">Belongs to the mitochondrial carrier (TC 2.A.29) family.</text>
</comment>
<keyword evidence="4 9" id="KW-0812">Transmembrane</keyword>
<dbReference type="EMBL" id="HBIU01040483">
    <property type="protein sequence ID" value="CAE0639602.1"/>
    <property type="molecule type" value="Transcribed_RNA"/>
</dbReference>
<dbReference type="GO" id="GO:0031966">
    <property type="term" value="C:mitochondrial membrane"/>
    <property type="evidence" value="ECO:0007669"/>
    <property type="project" value="UniProtKB-SubCell"/>
</dbReference>
<evidence type="ECO:0000256" key="3">
    <source>
        <dbReference type="ARBA" id="ARBA00022448"/>
    </source>
</evidence>
<keyword evidence="3 10" id="KW-0813">Transport</keyword>
<protein>
    <submittedName>
        <fullName evidence="11">Uncharacterized protein</fullName>
    </submittedName>
</protein>
<evidence type="ECO:0000256" key="5">
    <source>
        <dbReference type="ARBA" id="ARBA00022737"/>
    </source>
</evidence>
<evidence type="ECO:0000256" key="4">
    <source>
        <dbReference type="ARBA" id="ARBA00022692"/>
    </source>
</evidence>
<keyword evidence="5" id="KW-0677">Repeat</keyword>
<dbReference type="PANTHER" id="PTHR45788">
    <property type="entry name" value="SUCCINATE/FUMARATE MITOCHONDRIAL TRANSPORTER-RELATED"/>
    <property type="match status" value="1"/>
</dbReference>
<evidence type="ECO:0000313" key="11">
    <source>
        <dbReference type="EMBL" id="CAE0639602.1"/>
    </source>
</evidence>
<evidence type="ECO:0000256" key="1">
    <source>
        <dbReference type="ARBA" id="ARBA00004225"/>
    </source>
</evidence>
<dbReference type="InterPro" id="IPR018108">
    <property type="entry name" value="MCP_transmembrane"/>
</dbReference>
<name>A0A6T5R106_HETAK</name>
<dbReference type="InterPro" id="IPR023395">
    <property type="entry name" value="MCP_dom_sf"/>
</dbReference>
<dbReference type="InterPro" id="IPR049563">
    <property type="entry name" value="TXTP-like"/>
</dbReference>
<feature type="repeat" description="Solcar" evidence="9">
    <location>
        <begin position="129"/>
        <end position="222"/>
    </location>
</feature>
<evidence type="ECO:0000256" key="10">
    <source>
        <dbReference type="RuleBase" id="RU000488"/>
    </source>
</evidence>
<evidence type="ECO:0000256" key="6">
    <source>
        <dbReference type="ARBA" id="ARBA00022989"/>
    </source>
</evidence>
<evidence type="ECO:0000256" key="2">
    <source>
        <dbReference type="ARBA" id="ARBA00006375"/>
    </source>
</evidence>
<dbReference type="SUPFAM" id="SSF103506">
    <property type="entry name" value="Mitochondrial carrier"/>
    <property type="match status" value="1"/>
</dbReference>
<gene>
    <name evidence="11" type="ORF">HAKA00212_LOCUS18417</name>
</gene>
<reference evidence="11" key="1">
    <citation type="submission" date="2021-01" db="EMBL/GenBank/DDBJ databases">
        <authorList>
            <person name="Corre E."/>
            <person name="Pelletier E."/>
            <person name="Niang G."/>
            <person name="Scheremetjew M."/>
            <person name="Finn R."/>
            <person name="Kale V."/>
            <person name="Holt S."/>
            <person name="Cochrane G."/>
            <person name="Meng A."/>
            <person name="Brown T."/>
            <person name="Cohen L."/>
        </authorList>
    </citation>
    <scope>NUCLEOTIDE SEQUENCE</scope>
    <source>
        <strain evidence="11">CCMP3107</strain>
    </source>
</reference>